<organism evidence="3">
    <name type="scientific">Notodromas monacha</name>
    <dbReference type="NCBI Taxonomy" id="399045"/>
    <lineage>
        <taxon>Eukaryota</taxon>
        <taxon>Metazoa</taxon>
        <taxon>Ecdysozoa</taxon>
        <taxon>Arthropoda</taxon>
        <taxon>Crustacea</taxon>
        <taxon>Oligostraca</taxon>
        <taxon>Ostracoda</taxon>
        <taxon>Podocopa</taxon>
        <taxon>Podocopida</taxon>
        <taxon>Cypridocopina</taxon>
        <taxon>Cypridoidea</taxon>
        <taxon>Cyprididae</taxon>
        <taxon>Notodromas</taxon>
    </lineage>
</organism>
<dbReference type="PANTHER" id="PTHR22978:SF22">
    <property type="entry name" value="BTG FAMILY PROTEIN"/>
    <property type="match status" value="1"/>
</dbReference>
<evidence type="ECO:0000313" key="4">
    <source>
        <dbReference type="Proteomes" id="UP000678499"/>
    </source>
</evidence>
<accession>A0A7R9BBY6</accession>
<dbReference type="Gene3D" id="3.90.640.90">
    <property type="entry name" value="Anti-proliferative protein, N-terminal domain"/>
    <property type="match status" value="1"/>
</dbReference>
<dbReference type="PANTHER" id="PTHR22978">
    <property type="entry name" value="B-CELL TRANSLOCATION GENE"/>
    <property type="match status" value="1"/>
</dbReference>
<dbReference type="InterPro" id="IPR002087">
    <property type="entry name" value="Anti_prolifrtn"/>
</dbReference>
<evidence type="ECO:0000313" key="3">
    <source>
        <dbReference type="EMBL" id="CAD7272324.1"/>
    </source>
</evidence>
<name>A0A7R9BBY6_9CRUS</name>
<protein>
    <recommendedName>
        <fullName evidence="2">Anti-proliferative protein domain-containing protein</fullName>
    </recommendedName>
</protein>
<keyword evidence="4" id="KW-1185">Reference proteome</keyword>
<sequence length="242" mass="27181">MAASVVTEVRTCRVKPFPPVSHNTSMDLYFSDIAPEMKREIFCAIRFLMQLVTKNPNAYLISEPQIKMFEVKMANLLEHKYGGHWFPTIPSRGSAYRCIRINGLLDPLVSEAGELSGVPNHVLQRVLPADLTLWIDPNEVSYRIGESGSICHLMSPQIYGDENMLDPFEGYKSPGLHTPRNRASPILDHGMRFSKRTPPASPVGSPYNYVTKSKMPALAQKLEFAQNAKNINHLCPLTAYFC</sequence>
<dbReference type="GO" id="GO:0005737">
    <property type="term" value="C:cytoplasm"/>
    <property type="evidence" value="ECO:0007669"/>
    <property type="project" value="TreeGrafter"/>
</dbReference>
<dbReference type="PRINTS" id="PR00310">
    <property type="entry name" value="ANTIPRLFBTG1"/>
</dbReference>
<evidence type="ECO:0000259" key="2">
    <source>
        <dbReference type="PROSITE" id="PS01203"/>
    </source>
</evidence>
<dbReference type="AlphaFoldDB" id="A0A7R9BBY6"/>
<dbReference type="EMBL" id="OA882056">
    <property type="protein sequence ID" value="CAD7272324.1"/>
    <property type="molecule type" value="Genomic_DNA"/>
</dbReference>
<dbReference type="InterPro" id="IPR033332">
    <property type="entry name" value="BTG"/>
</dbReference>
<feature type="domain" description="Anti-proliferative protein" evidence="2">
    <location>
        <begin position="127"/>
        <end position="146"/>
    </location>
</feature>
<dbReference type="Pfam" id="PF07742">
    <property type="entry name" value="BTG"/>
    <property type="match status" value="1"/>
</dbReference>
<comment type="similarity">
    <text evidence="1">Belongs to the BTG family.</text>
</comment>
<dbReference type="InterPro" id="IPR036054">
    <property type="entry name" value="BTG-like_sf"/>
</dbReference>
<evidence type="ECO:0000256" key="1">
    <source>
        <dbReference type="ARBA" id="ARBA00007989"/>
    </source>
</evidence>
<dbReference type="EMBL" id="CAJPEX010000019">
    <property type="protein sequence ID" value="CAG0912476.1"/>
    <property type="molecule type" value="Genomic_DNA"/>
</dbReference>
<proteinExistence type="inferred from homology"/>
<reference evidence="3" key="1">
    <citation type="submission" date="2020-11" db="EMBL/GenBank/DDBJ databases">
        <authorList>
            <person name="Tran Van P."/>
        </authorList>
    </citation>
    <scope>NUCLEOTIDE SEQUENCE</scope>
</reference>
<dbReference type="SMART" id="SM00099">
    <property type="entry name" value="btg1"/>
    <property type="match status" value="1"/>
</dbReference>
<dbReference type="OrthoDB" id="19928at2759"/>
<dbReference type="PROSITE" id="PS01203">
    <property type="entry name" value="BTG_2"/>
    <property type="match status" value="1"/>
</dbReference>
<dbReference type="SUPFAM" id="SSF160696">
    <property type="entry name" value="BTG domain-like"/>
    <property type="match status" value="1"/>
</dbReference>
<gene>
    <name evidence="3" type="ORF">NMOB1V02_LOCUS266</name>
</gene>
<dbReference type="GO" id="GO:0005634">
    <property type="term" value="C:nucleus"/>
    <property type="evidence" value="ECO:0007669"/>
    <property type="project" value="TreeGrafter"/>
</dbReference>
<dbReference type="GO" id="GO:0008285">
    <property type="term" value="P:negative regulation of cell population proliferation"/>
    <property type="evidence" value="ECO:0007669"/>
    <property type="project" value="TreeGrafter"/>
</dbReference>
<dbReference type="Proteomes" id="UP000678499">
    <property type="component" value="Unassembled WGS sequence"/>
</dbReference>